<evidence type="ECO:0000313" key="1">
    <source>
        <dbReference type="EMBL" id="TPX30154.1"/>
    </source>
</evidence>
<protein>
    <recommendedName>
        <fullName evidence="3">Beta-glucuronidase</fullName>
    </recommendedName>
</protein>
<proteinExistence type="predicted"/>
<dbReference type="EMBL" id="QEAO01000091">
    <property type="protein sequence ID" value="TPX30154.1"/>
    <property type="molecule type" value="Genomic_DNA"/>
</dbReference>
<keyword evidence="2" id="KW-1185">Reference proteome</keyword>
<organism evidence="1 2">
    <name type="scientific">Synchytrium microbalum</name>
    <dbReference type="NCBI Taxonomy" id="1806994"/>
    <lineage>
        <taxon>Eukaryota</taxon>
        <taxon>Fungi</taxon>
        <taxon>Fungi incertae sedis</taxon>
        <taxon>Chytridiomycota</taxon>
        <taxon>Chytridiomycota incertae sedis</taxon>
        <taxon>Chytridiomycetes</taxon>
        <taxon>Synchytriales</taxon>
        <taxon>Synchytriaceae</taxon>
        <taxon>Synchytrium</taxon>
    </lineage>
</organism>
<dbReference type="PANTHER" id="PTHR36183:SF2">
    <property type="entry name" value="BETA-GLUCURONIDASE C-TERMINAL DOMAIN-CONTAINING PROTEIN"/>
    <property type="match status" value="1"/>
</dbReference>
<sequence>MVQDRHSYRKRVRIRLSQLPPKTLVVTILLLLSYICTTNAMTIHVSFAGAGPAPPGLSPNISRTIPTDFVGFSFAWGDFQAVFAKDDGTLNVQVLRLLQNLADSAGPPGMSIGGPSSELVWYNSSVLPRPAAATVNMTSKSIQIVDRVATAAGVRILTGITMLSSTRTASVELARDGILANVALSNLAGLELGSEPENWVALGYRPATWNYNPDYLAEYVSLASDIEATLPTVPMPLFAGPSARDPNDVLPFLANNSTMNTTRLVTFHKYALSACADNESPDLSPTGLLADPPDAGYPYLASMVSSKANIVVSQAGPVECANLDAASSVGTESFSVGLWALDLMLYLAWAGVRGIRFGGGALVNGTSITGNIGRGAPFIVRNTTSGLNAEVRPMYLAMLAFNRVLGNTGAAVVLKPSSSDATNNAVKIWAVANHQAARGAVIIIHRDPDGSPITVSFTLGATSPISDTGTGRVEVLAPIPGAPANSSGTLANQKFDGSCDGRPVGQYLAQVLGGNNGAYQVTLQPGTAAIIYLGGGNFDLTYPIESGKTCGNDAGSGVGSASTVGGGGFTSASTRLHLQHIILTILVYDCKK</sequence>
<dbReference type="Proteomes" id="UP000319731">
    <property type="component" value="Unassembled WGS sequence"/>
</dbReference>
<evidence type="ECO:0000313" key="2">
    <source>
        <dbReference type="Proteomes" id="UP000319731"/>
    </source>
</evidence>
<dbReference type="Gene3D" id="2.60.40.1180">
    <property type="entry name" value="Golgi alpha-mannosidase II"/>
    <property type="match status" value="1"/>
</dbReference>
<dbReference type="InterPro" id="IPR052974">
    <property type="entry name" value="GH79_Enzymes"/>
</dbReference>
<dbReference type="PANTHER" id="PTHR36183">
    <property type="entry name" value="BETA-GLUCURONIDASE"/>
    <property type="match status" value="1"/>
</dbReference>
<dbReference type="GeneID" id="42007443"/>
<dbReference type="OrthoDB" id="2796951at2759"/>
<evidence type="ECO:0008006" key="3">
    <source>
        <dbReference type="Google" id="ProtNLM"/>
    </source>
</evidence>
<dbReference type="InterPro" id="IPR013780">
    <property type="entry name" value="Glyco_hydro_b"/>
</dbReference>
<dbReference type="RefSeq" id="XP_031021881.1">
    <property type="nucleotide sequence ID" value="XM_031172146.1"/>
</dbReference>
<reference evidence="1 2" key="1">
    <citation type="journal article" date="2019" name="Sci. Rep.">
        <title>Comparative genomics of chytrid fungi reveal insights into the obligate biotrophic and pathogenic lifestyle of Synchytrium endobioticum.</title>
        <authorList>
            <person name="van de Vossenberg B.T.L.H."/>
            <person name="Warris S."/>
            <person name="Nguyen H.D.T."/>
            <person name="van Gent-Pelzer M.P.E."/>
            <person name="Joly D.L."/>
            <person name="van de Geest H.C."/>
            <person name="Bonants P.J.M."/>
            <person name="Smith D.S."/>
            <person name="Levesque C.A."/>
            <person name="van der Lee T.A.J."/>
        </authorList>
    </citation>
    <scope>NUCLEOTIDE SEQUENCE [LARGE SCALE GENOMIC DNA]</scope>
    <source>
        <strain evidence="1 2">JEL517</strain>
    </source>
</reference>
<name>A0A507BWD1_9FUNG</name>
<comment type="caution">
    <text evidence="1">The sequence shown here is derived from an EMBL/GenBank/DDBJ whole genome shotgun (WGS) entry which is preliminary data.</text>
</comment>
<dbReference type="Gene3D" id="3.20.20.80">
    <property type="entry name" value="Glycosidases"/>
    <property type="match status" value="1"/>
</dbReference>
<accession>A0A507BWD1</accession>
<dbReference type="AlphaFoldDB" id="A0A507BWD1"/>
<gene>
    <name evidence="1" type="ORF">SmJEL517_g06220</name>
</gene>